<comment type="caution">
    <text evidence="5">The sequence shown here is derived from an EMBL/GenBank/DDBJ whole genome shotgun (WGS) entry which is preliminary data.</text>
</comment>
<dbReference type="PROSITE" id="PS00375">
    <property type="entry name" value="UDPGT"/>
    <property type="match status" value="1"/>
</dbReference>
<dbReference type="Proteomes" id="UP001190926">
    <property type="component" value="Unassembled WGS sequence"/>
</dbReference>
<sequence>MHVMMVAFPMQGHVTPLLELAQVLAKHDIRITFVNTEMIHDRVVSSSGEMTPVGFVSVADGLESWERYVPGKLTEAVYTVVPAKIEALIREINANSNEEEDKIRCLVYDQSIGSLQQVALNAAIPSVAFLPAAAALLVLGINIPDLLRDGIIDDQGNPLKSDPVQFAPTMPIMNPKDFVWCSVKNTTIQKQILHAMRQNNKLINSADWVICNSAQDLEPGAFTLAPHIVPVGPLLASNRLANSAGSFFKQDSDSLEWLDQQPSSSVIYLSFGSYAMLDKAQFQELALGLEHGNRPFLWVVRPDAVPGADNPRKFPEGFLERITGRGRIIGWANQQKVLSHPSVACFVSHCGWNSTLESVSNGVPMLCWPYYADQFINRSYICDIWRVGLQLGNDGGGIVTFDEIKEKIDGLLGDDELKERALKLKEMMGSSVREGGSSYQNLMNFITWIQECKK</sequence>
<dbReference type="AlphaFoldDB" id="A0AAD4JAS1"/>
<evidence type="ECO:0000256" key="1">
    <source>
        <dbReference type="ARBA" id="ARBA00009995"/>
    </source>
</evidence>
<proteinExistence type="inferred from homology"/>
<dbReference type="EC" id="2.4.1.-" evidence="4"/>
<gene>
    <name evidence="5" type="ORF">C2S53_016237</name>
</gene>
<reference evidence="5 6" key="1">
    <citation type="journal article" date="2021" name="Nat. Commun.">
        <title>Incipient diploidization of the medicinal plant Perilla within 10,000 years.</title>
        <authorList>
            <person name="Zhang Y."/>
            <person name="Shen Q."/>
            <person name="Leng L."/>
            <person name="Zhang D."/>
            <person name="Chen S."/>
            <person name="Shi Y."/>
            <person name="Ning Z."/>
            <person name="Chen S."/>
        </authorList>
    </citation>
    <scope>NUCLEOTIDE SEQUENCE [LARGE SCALE GENOMIC DNA]</scope>
    <source>
        <strain evidence="6">cv. PC099</strain>
    </source>
</reference>
<evidence type="ECO:0000313" key="5">
    <source>
        <dbReference type="EMBL" id="KAH6829683.1"/>
    </source>
</evidence>
<dbReference type="EMBL" id="SDAM02000106">
    <property type="protein sequence ID" value="KAH6829683.1"/>
    <property type="molecule type" value="Genomic_DNA"/>
</dbReference>
<dbReference type="PANTHER" id="PTHR11926:SF1555">
    <property type="entry name" value="UDP-GLYCOSYLTRANSFERASE 83A1-LIKE"/>
    <property type="match status" value="1"/>
</dbReference>
<dbReference type="CDD" id="cd03784">
    <property type="entry name" value="GT1_Gtf-like"/>
    <property type="match status" value="1"/>
</dbReference>
<organism evidence="5 6">
    <name type="scientific">Perilla frutescens var. hirtella</name>
    <name type="common">Perilla citriodora</name>
    <name type="synonym">Perilla setoyensis</name>
    <dbReference type="NCBI Taxonomy" id="608512"/>
    <lineage>
        <taxon>Eukaryota</taxon>
        <taxon>Viridiplantae</taxon>
        <taxon>Streptophyta</taxon>
        <taxon>Embryophyta</taxon>
        <taxon>Tracheophyta</taxon>
        <taxon>Spermatophyta</taxon>
        <taxon>Magnoliopsida</taxon>
        <taxon>eudicotyledons</taxon>
        <taxon>Gunneridae</taxon>
        <taxon>Pentapetalae</taxon>
        <taxon>asterids</taxon>
        <taxon>lamiids</taxon>
        <taxon>Lamiales</taxon>
        <taxon>Lamiaceae</taxon>
        <taxon>Nepetoideae</taxon>
        <taxon>Elsholtzieae</taxon>
        <taxon>Perilla</taxon>
    </lineage>
</organism>
<dbReference type="PANTHER" id="PTHR11926">
    <property type="entry name" value="GLUCOSYL/GLUCURONOSYL TRANSFERASES"/>
    <property type="match status" value="1"/>
</dbReference>
<keyword evidence="3" id="KW-0328">Glycosyltransferase</keyword>
<dbReference type="GO" id="GO:0080043">
    <property type="term" value="F:quercetin 3-O-glucosyltransferase activity"/>
    <property type="evidence" value="ECO:0007669"/>
    <property type="project" value="TreeGrafter"/>
</dbReference>
<dbReference type="InterPro" id="IPR002213">
    <property type="entry name" value="UDP_glucos_trans"/>
</dbReference>
<dbReference type="InterPro" id="IPR035595">
    <property type="entry name" value="UDP_glycos_trans_CS"/>
</dbReference>
<evidence type="ECO:0000256" key="4">
    <source>
        <dbReference type="RuleBase" id="RU362057"/>
    </source>
</evidence>
<accession>A0AAD4JAS1</accession>
<comment type="similarity">
    <text evidence="1 3">Belongs to the UDP-glycosyltransferase family.</text>
</comment>
<evidence type="ECO:0000256" key="2">
    <source>
        <dbReference type="ARBA" id="ARBA00022679"/>
    </source>
</evidence>
<dbReference type="FunFam" id="3.40.50.2000:FF:000061">
    <property type="entry name" value="UDP-glycosyltransferase 83A1"/>
    <property type="match status" value="1"/>
</dbReference>
<evidence type="ECO:0000313" key="6">
    <source>
        <dbReference type="Proteomes" id="UP001190926"/>
    </source>
</evidence>
<name>A0AAD4JAS1_PERFH</name>
<keyword evidence="6" id="KW-1185">Reference proteome</keyword>
<dbReference type="SUPFAM" id="SSF53756">
    <property type="entry name" value="UDP-Glycosyltransferase/glycogen phosphorylase"/>
    <property type="match status" value="1"/>
</dbReference>
<dbReference type="Pfam" id="PF00201">
    <property type="entry name" value="UDPGT"/>
    <property type="match status" value="1"/>
</dbReference>
<evidence type="ECO:0000256" key="3">
    <source>
        <dbReference type="RuleBase" id="RU003718"/>
    </source>
</evidence>
<keyword evidence="2 3" id="KW-0808">Transferase</keyword>
<dbReference type="FunFam" id="3.40.50.2000:FF:000108">
    <property type="entry name" value="UDP-glycosyltransferase 83A1"/>
    <property type="match status" value="1"/>
</dbReference>
<dbReference type="Gene3D" id="3.40.50.2000">
    <property type="entry name" value="Glycogen Phosphorylase B"/>
    <property type="match status" value="2"/>
</dbReference>
<protein>
    <recommendedName>
        <fullName evidence="4">Glycosyltransferase</fullName>
        <ecNumber evidence="4">2.4.1.-</ecNumber>
    </recommendedName>
</protein>
<dbReference type="GO" id="GO:0080044">
    <property type="term" value="F:quercetin 7-O-glucosyltransferase activity"/>
    <property type="evidence" value="ECO:0007669"/>
    <property type="project" value="TreeGrafter"/>
</dbReference>